<dbReference type="GO" id="GO:0098797">
    <property type="term" value="C:plasma membrane protein complex"/>
    <property type="evidence" value="ECO:0007669"/>
    <property type="project" value="TreeGrafter"/>
</dbReference>
<dbReference type="AlphaFoldDB" id="A0A644XK57"/>
<dbReference type="EMBL" id="VSSQ01002636">
    <property type="protein sequence ID" value="MPM16565.1"/>
    <property type="molecule type" value="Genomic_DNA"/>
</dbReference>
<feature type="compositionally biased region" description="Basic and acidic residues" evidence="10">
    <location>
        <begin position="283"/>
        <end position="293"/>
    </location>
</feature>
<dbReference type="PANTHER" id="PTHR33446">
    <property type="entry name" value="PROTEIN TONB-RELATED"/>
    <property type="match status" value="1"/>
</dbReference>
<dbReference type="PANTHER" id="PTHR33446:SF2">
    <property type="entry name" value="PROTEIN TONB"/>
    <property type="match status" value="1"/>
</dbReference>
<feature type="transmembrane region" description="Helical" evidence="11">
    <location>
        <begin position="259"/>
        <end position="278"/>
    </location>
</feature>
<evidence type="ECO:0000256" key="10">
    <source>
        <dbReference type="SAM" id="MobiDB-lite"/>
    </source>
</evidence>
<comment type="caution">
    <text evidence="13">The sequence shown here is derived from an EMBL/GenBank/DDBJ whole genome shotgun (WGS) entry which is preliminary data.</text>
</comment>
<dbReference type="InterPro" id="IPR006260">
    <property type="entry name" value="TonB/TolA_C"/>
</dbReference>
<dbReference type="PROSITE" id="PS52015">
    <property type="entry name" value="TONB_CTD"/>
    <property type="match status" value="1"/>
</dbReference>
<evidence type="ECO:0000256" key="2">
    <source>
        <dbReference type="ARBA" id="ARBA00006555"/>
    </source>
</evidence>
<comment type="similarity">
    <text evidence="2">Belongs to the TonB family.</text>
</comment>
<evidence type="ECO:0000256" key="6">
    <source>
        <dbReference type="ARBA" id="ARBA00022692"/>
    </source>
</evidence>
<keyword evidence="5" id="KW-0997">Cell inner membrane</keyword>
<evidence type="ECO:0000259" key="12">
    <source>
        <dbReference type="PROSITE" id="PS52015"/>
    </source>
</evidence>
<dbReference type="GO" id="GO:0031992">
    <property type="term" value="F:energy transducer activity"/>
    <property type="evidence" value="ECO:0007669"/>
    <property type="project" value="TreeGrafter"/>
</dbReference>
<comment type="subcellular location">
    <subcellularLocation>
        <location evidence="1">Cell inner membrane</location>
        <topology evidence="1">Single-pass membrane protein</topology>
        <orientation evidence="1">Periplasmic side</orientation>
    </subcellularLocation>
</comment>
<organism evidence="13">
    <name type="scientific">bioreactor metagenome</name>
    <dbReference type="NCBI Taxonomy" id="1076179"/>
    <lineage>
        <taxon>unclassified sequences</taxon>
        <taxon>metagenomes</taxon>
        <taxon>ecological metagenomes</taxon>
    </lineage>
</organism>
<dbReference type="InterPro" id="IPR037682">
    <property type="entry name" value="TonB_C"/>
</dbReference>
<evidence type="ECO:0000256" key="4">
    <source>
        <dbReference type="ARBA" id="ARBA00022475"/>
    </source>
</evidence>
<evidence type="ECO:0000256" key="11">
    <source>
        <dbReference type="SAM" id="Phobius"/>
    </source>
</evidence>
<gene>
    <name evidence="13" type="ORF">SDC9_62946</name>
</gene>
<dbReference type="InterPro" id="IPR051045">
    <property type="entry name" value="TonB-dependent_transducer"/>
</dbReference>
<dbReference type="GO" id="GO:0055085">
    <property type="term" value="P:transmembrane transport"/>
    <property type="evidence" value="ECO:0007669"/>
    <property type="project" value="InterPro"/>
</dbReference>
<dbReference type="Pfam" id="PF05569">
    <property type="entry name" value="Peptidase_M56"/>
    <property type="match status" value="1"/>
</dbReference>
<feature type="transmembrane region" description="Helical" evidence="11">
    <location>
        <begin position="36"/>
        <end position="67"/>
    </location>
</feature>
<keyword evidence="6 11" id="KW-0812">Transmembrane</keyword>
<evidence type="ECO:0000256" key="7">
    <source>
        <dbReference type="ARBA" id="ARBA00022927"/>
    </source>
</evidence>
<keyword evidence="9 11" id="KW-0472">Membrane</keyword>
<name>A0A644XK57_9ZZZZ</name>
<dbReference type="GO" id="GO:0015031">
    <property type="term" value="P:protein transport"/>
    <property type="evidence" value="ECO:0007669"/>
    <property type="project" value="UniProtKB-KW"/>
</dbReference>
<feature type="transmembrane region" description="Helical" evidence="11">
    <location>
        <begin position="173"/>
        <end position="192"/>
    </location>
</feature>
<dbReference type="InterPro" id="IPR008756">
    <property type="entry name" value="Peptidase_M56"/>
</dbReference>
<accession>A0A644XK57</accession>
<feature type="transmembrane region" description="Helical" evidence="11">
    <location>
        <begin position="87"/>
        <end position="108"/>
    </location>
</feature>
<evidence type="ECO:0000256" key="9">
    <source>
        <dbReference type="ARBA" id="ARBA00023136"/>
    </source>
</evidence>
<dbReference type="Gene3D" id="3.30.1150.10">
    <property type="match status" value="1"/>
</dbReference>
<dbReference type="Pfam" id="PF03544">
    <property type="entry name" value="TonB_C"/>
    <property type="match status" value="1"/>
</dbReference>
<dbReference type="SUPFAM" id="SSF74653">
    <property type="entry name" value="TolA/TonB C-terminal domain"/>
    <property type="match status" value="1"/>
</dbReference>
<reference evidence="13" key="1">
    <citation type="submission" date="2019-08" db="EMBL/GenBank/DDBJ databases">
        <authorList>
            <person name="Kucharzyk K."/>
            <person name="Murdoch R.W."/>
            <person name="Higgins S."/>
            <person name="Loffler F."/>
        </authorList>
    </citation>
    <scope>NUCLEOTIDE SEQUENCE</scope>
</reference>
<feature type="domain" description="TonB C-terminal" evidence="12">
    <location>
        <begin position="323"/>
        <end position="413"/>
    </location>
</feature>
<keyword evidence="3" id="KW-0813">Transport</keyword>
<evidence type="ECO:0000256" key="3">
    <source>
        <dbReference type="ARBA" id="ARBA00022448"/>
    </source>
</evidence>
<keyword evidence="8 11" id="KW-1133">Transmembrane helix</keyword>
<evidence type="ECO:0000256" key="8">
    <source>
        <dbReference type="ARBA" id="ARBA00022989"/>
    </source>
</evidence>
<evidence type="ECO:0000256" key="1">
    <source>
        <dbReference type="ARBA" id="ARBA00004383"/>
    </source>
</evidence>
<keyword evidence="7" id="KW-0653">Protein transport</keyword>
<feature type="transmembrane region" description="Helical" evidence="11">
    <location>
        <begin position="6"/>
        <end position="24"/>
    </location>
</feature>
<sequence length="413" mass="45615">MNALSYIIQSNLLLLACGLLYYIFLRNRVRFSIARIWTVSSLIIPVMAPLAAMLIPASAAVPVAGITLQPVIVAPDSQSVAASGVDYILILKLVFAAVSLAALTRFCVGIARVLRLSHTLPHIRAGQFSYFSLPENAQAFSFYKMLFIPQNQMFSVISLHEEQHSRMNHSTDLVLSGAVSALFWINPLYWLLSKELRNIHEFQADRAVLEKGADMVQYQQTLLAAAVGHFPGLPVSQLRPSFIKTRIIMMKQNKSFSKSALWLMPAVLFVSAALWLTACGSKNSDEKNTKDSTEVTTSDDQQQKVDSTDLVYEVTEVMPEYPGGNEAMSAFMVKNIKYPPTAKENGVEGTVYISFVVSKSGKVQDVEVQKSASPELDAEAVRVVKLMPDWTPAVNQGKNVAVHMTLPVKFKLQ</sequence>
<proteinExistence type="inferred from homology"/>
<evidence type="ECO:0000313" key="13">
    <source>
        <dbReference type="EMBL" id="MPM16565.1"/>
    </source>
</evidence>
<evidence type="ECO:0000256" key="5">
    <source>
        <dbReference type="ARBA" id="ARBA00022519"/>
    </source>
</evidence>
<keyword evidence="4" id="KW-1003">Cell membrane</keyword>
<feature type="region of interest" description="Disordered" evidence="10">
    <location>
        <begin position="283"/>
        <end position="304"/>
    </location>
</feature>
<protein>
    <recommendedName>
        <fullName evidence="12">TonB C-terminal domain-containing protein</fullName>
    </recommendedName>
</protein>
<dbReference type="NCBIfam" id="TIGR01352">
    <property type="entry name" value="tonB_Cterm"/>
    <property type="match status" value="1"/>
</dbReference>